<dbReference type="PANTHER" id="PTHR35869">
    <property type="entry name" value="OUTER-MEMBRANE LIPOPROTEIN CARRIER PROTEIN"/>
    <property type="match status" value="1"/>
</dbReference>
<name>I4B8K9_TURPD</name>
<keyword evidence="3" id="KW-0449">Lipoprotein</keyword>
<evidence type="ECO:0000256" key="2">
    <source>
        <dbReference type="SAM" id="SignalP"/>
    </source>
</evidence>
<dbReference type="Proteomes" id="UP000006048">
    <property type="component" value="Chromosome"/>
</dbReference>
<dbReference type="STRING" id="869212.Turpa_2977"/>
<dbReference type="Gene3D" id="2.50.20.10">
    <property type="entry name" value="Lipoprotein localisation LolA/LolB/LppX"/>
    <property type="match status" value="1"/>
</dbReference>
<feature type="chain" id="PRO_5003686825" evidence="2">
    <location>
        <begin position="22"/>
        <end position="229"/>
    </location>
</feature>
<sequence>MKKLLLIPILFVAALPSGAPRADSFIHPSDVARQMQAKFKALKGYQADFSLSIKDTNKTRVSSGVATYGEGGKLNFTFSQPAGDVIVSNGQMLYVYVARLKAVGKQPLKNKDKDGKSLYSAGTAEGLSNLFRRYHYRFDKPEQPRETDGGKYYILELKEKEITGGYDKITLLVETESYLIHKMRASSPSGRSVELTFSNIKLNPVIDAKLFQFKEPDNVKIVDNPLTTE</sequence>
<protein>
    <submittedName>
        <fullName evidence="3">Outer membrane lipoprotein carrier protein LolA</fullName>
    </submittedName>
</protein>
<proteinExistence type="predicted"/>
<dbReference type="EMBL" id="CP002959">
    <property type="protein sequence ID" value="AFM13616.1"/>
    <property type="molecule type" value="Genomic_DNA"/>
</dbReference>
<evidence type="ECO:0000313" key="4">
    <source>
        <dbReference type="Proteomes" id="UP000006048"/>
    </source>
</evidence>
<dbReference type="Pfam" id="PF03548">
    <property type="entry name" value="LolA"/>
    <property type="match status" value="1"/>
</dbReference>
<dbReference type="RefSeq" id="WP_014804117.1">
    <property type="nucleotide sequence ID" value="NC_018020.1"/>
</dbReference>
<feature type="signal peptide" evidence="2">
    <location>
        <begin position="1"/>
        <end position="21"/>
    </location>
</feature>
<reference evidence="3 4" key="1">
    <citation type="submission" date="2012-06" db="EMBL/GenBank/DDBJ databases">
        <title>The complete chromosome of genome of Turneriella parva DSM 21527.</title>
        <authorList>
            <consortium name="US DOE Joint Genome Institute (JGI-PGF)"/>
            <person name="Lucas S."/>
            <person name="Han J."/>
            <person name="Lapidus A."/>
            <person name="Bruce D."/>
            <person name="Goodwin L."/>
            <person name="Pitluck S."/>
            <person name="Peters L."/>
            <person name="Kyrpides N."/>
            <person name="Mavromatis K."/>
            <person name="Ivanova N."/>
            <person name="Mikhailova N."/>
            <person name="Chertkov O."/>
            <person name="Detter J.C."/>
            <person name="Tapia R."/>
            <person name="Han C."/>
            <person name="Land M."/>
            <person name="Hauser L."/>
            <person name="Markowitz V."/>
            <person name="Cheng J.-F."/>
            <person name="Hugenholtz P."/>
            <person name="Woyke T."/>
            <person name="Wu D."/>
            <person name="Gronow S."/>
            <person name="Wellnitz S."/>
            <person name="Brambilla E."/>
            <person name="Klenk H.-P."/>
            <person name="Eisen J.A."/>
        </authorList>
    </citation>
    <scope>NUCLEOTIDE SEQUENCE [LARGE SCALE GENOMIC DNA]</scope>
    <source>
        <strain evidence="4">ATCC BAA-1111 / DSM 21527 / NCTC 11395 / H</strain>
    </source>
</reference>
<evidence type="ECO:0000256" key="1">
    <source>
        <dbReference type="ARBA" id="ARBA00022729"/>
    </source>
</evidence>
<dbReference type="PANTHER" id="PTHR35869:SF1">
    <property type="entry name" value="OUTER-MEMBRANE LIPOPROTEIN CARRIER PROTEIN"/>
    <property type="match status" value="1"/>
</dbReference>
<keyword evidence="1 2" id="KW-0732">Signal</keyword>
<evidence type="ECO:0000313" key="3">
    <source>
        <dbReference type="EMBL" id="AFM13616.1"/>
    </source>
</evidence>
<dbReference type="SUPFAM" id="SSF89392">
    <property type="entry name" value="Prokaryotic lipoproteins and lipoprotein localization factors"/>
    <property type="match status" value="1"/>
</dbReference>
<dbReference type="InterPro" id="IPR029046">
    <property type="entry name" value="LolA/LolB/LppX"/>
</dbReference>
<gene>
    <name evidence="3" type="ordered locus">Turpa_2977</name>
</gene>
<organism evidence="3 4">
    <name type="scientific">Turneriella parva (strain ATCC BAA-1111 / DSM 21527 / NCTC 11395 / H)</name>
    <name type="common">Leptospira parva</name>
    <dbReference type="NCBI Taxonomy" id="869212"/>
    <lineage>
        <taxon>Bacteria</taxon>
        <taxon>Pseudomonadati</taxon>
        <taxon>Spirochaetota</taxon>
        <taxon>Spirochaetia</taxon>
        <taxon>Leptospirales</taxon>
        <taxon>Leptospiraceae</taxon>
        <taxon>Turneriella</taxon>
    </lineage>
</organism>
<dbReference type="OrthoDB" id="341515at2"/>
<dbReference type="CDD" id="cd16325">
    <property type="entry name" value="LolA"/>
    <property type="match status" value="1"/>
</dbReference>
<dbReference type="KEGG" id="tpx:Turpa_2977"/>
<dbReference type="InterPro" id="IPR004564">
    <property type="entry name" value="OM_lipoprot_carrier_LolA-like"/>
</dbReference>
<dbReference type="HOGENOM" id="CLU_1174245_0_0_12"/>
<dbReference type="AlphaFoldDB" id="I4B8K9"/>
<keyword evidence="4" id="KW-1185">Reference proteome</keyword>
<accession>I4B8K9</accession>